<evidence type="ECO:0000313" key="6">
    <source>
        <dbReference type="EMBL" id="KAG8184288.1"/>
    </source>
</evidence>
<evidence type="ECO:0000313" key="7">
    <source>
        <dbReference type="Proteomes" id="UP000827092"/>
    </source>
</evidence>
<dbReference type="AlphaFoldDB" id="A0AAV6UKS8"/>
<comment type="similarity">
    <text evidence="1 4">Belongs to the tektin family.</text>
</comment>
<dbReference type="GO" id="GO:0060271">
    <property type="term" value="P:cilium assembly"/>
    <property type="evidence" value="ECO:0007669"/>
    <property type="project" value="UniProtKB-UniRule"/>
</dbReference>
<feature type="coiled-coil region" evidence="5">
    <location>
        <begin position="83"/>
        <end position="124"/>
    </location>
</feature>
<name>A0AAV6UKS8_9ARAC</name>
<keyword evidence="4" id="KW-0966">Cell projection</keyword>
<keyword evidence="4" id="KW-0969">Cilium</keyword>
<dbReference type="GO" id="GO:0005634">
    <property type="term" value="C:nucleus"/>
    <property type="evidence" value="ECO:0007669"/>
    <property type="project" value="TreeGrafter"/>
</dbReference>
<dbReference type="InterPro" id="IPR048256">
    <property type="entry name" value="Tektin-like"/>
</dbReference>
<dbReference type="GO" id="GO:0060294">
    <property type="term" value="P:cilium movement involved in cell motility"/>
    <property type="evidence" value="ECO:0007669"/>
    <property type="project" value="UniProtKB-UniRule"/>
</dbReference>
<dbReference type="GO" id="GO:0005930">
    <property type="term" value="C:axoneme"/>
    <property type="evidence" value="ECO:0007669"/>
    <property type="project" value="UniProtKB-SubCell"/>
</dbReference>
<keyword evidence="3 5" id="KW-0175">Coiled coil</keyword>
<comment type="caution">
    <text evidence="6">The sequence shown here is derived from an EMBL/GenBank/DDBJ whole genome shotgun (WGS) entry which is preliminary data.</text>
</comment>
<dbReference type="PANTHER" id="PTHR19960:SF12">
    <property type="entry name" value="TEKTIN-4"/>
    <property type="match status" value="1"/>
</dbReference>
<dbReference type="Pfam" id="PF03148">
    <property type="entry name" value="Tektin"/>
    <property type="match status" value="1"/>
</dbReference>
<protein>
    <recommendedName>
        <fullName evidence="4">Tektin</fullName>
    </recommendedName>
</protein>
<dbReference type="InterPro" id="IPR000435">
    <property type="entry name" value="Tektins"/>
</dbReference>
<evidence type="ECO:0000256" key="2">
    <source>
        <dbReference type="ARBA" id="ARBA00022490"/>
    </source>
</evidence>
<keyword evidence="7" id="KW-1185">Reference proteome</keyword>
<sequence>MKTETSFSEKIMNTSTPQIFTTDEWYRNNQRRFNQSDTSRAEWFRINQQSKQLAKEKRMLTDSTQDEVTRSIADRAKQVFDCQKDLERSIEDLAAETRKLQVEKKRLENTLNEAQLSLIVAQESLDLRDQRIASDRVQDRLQSELNRLE</sequence>
<gene>
    <name evidence="6" type="ORF">JTE90_008974</name>
</gene>
<dbReference type="EMBL" id="JAFNEN010000378">
    <property type="protein sequence ID" value="KAG8184288.1"/>
    <property type="molecule type" value="Genomic_DNA"/>
</dbReference>
<comment type="subcellular location">
    <subcellularLocation>
        <location evidence="4">Cytoplasm</location>
        <location evidence="4">Cytoskeleton</location>
        <location evidence="4">Cilium axoneme</location>
    </subcellularLocation>
</comment>
<organism evidence="6 7">
    <name type="scientific">Oedothorax gibbosus</name>
    <dbReference type="NCBI Taxonomy" id="931172"/>
    <lineage>
        <taxon>Eukaryota</taxon>
        <taxon>Metazoa</taxon>
        <taxon>Ecdysozoa</taxon>
        <taxon>Arthropoda</taxon>
        <taxon>Chelicerata</taxon>
        <taxon>Arachnida</taxon>
        <taxon>Araneae</taxon>
        <taxon>Araneomorphae</taxon>
        <taxon>Entelegynae</taxon>
        <taxon>Araneoidea</taxon>
        <taxon>Linyphiidae</taxon>
        <taxon>Erigoninae</taxon>
        <taxon>Oedothorax</taxon>
    </lineage>
</organism>
<evidence type="ECO:0000256" key="5">
    <source>
        <dbReference type="SAM" id="Coils"/>
    </source>
</evidence>
<dbReference type="GO" id="GO:0015630">
    <property type="term" value="C:microtubule cytoskeleton"/>
    <property type="evidence" value="ECO:0007669"/>
    <property type="project" value="UniProtKB-UniRule"/>
</dbReference>
<reference evidence="6 7" key="1">
    <citation type="journal article" date="2022" name="Nat. Ecol. Evol.">
        <title>A masculinizing supergene underlies an exaggerated male reproductive morph in a spider.</title>
        <authorList>
            <person name="Hendrickx F."/>
            <person name="De Corte Z."/>
            <person name="Sonet G."/>
            <person name="Van Belleghem S.M."/>
            <person name="Kostlbacher S."/>
            <person name="Vangestel C."/>
        </authorList>
    </citation>
    <scope>NUCLEOTIDE SEQUENCE [LARGE SCALE GENOMIC DNA]</scope>
    <source>
        <strain evidence="6">W744_W776</strain>
    </source>
</reference>
<proteinExistence type="inferred from homology"/>
<evidence type="ECO:0000256" key="3">
    <source>
        <dbReference type="ARBA" id="ARBA00023054"/>
    </source>
</evidence>
<dbReference type="Proteomes" id="UP000827092">
    <property type="component" value="Unassembled WGS sequence"/>
</dbReference>
<keyword evidence="2" id="KW-0963">Cytoplasm</keyword>
<accession>A0AAV6UKS8</accession>
<evidence type="ECO:0000256" key="4">
    <source>
        <dbReference type="RuleBase" id="RU367040"/>
    </source>
</evidence>
<dbReference type="PANTHER" id="PTHR19960">
    <property type="entry name" value="TEKTIN"/>
    <property type="match status" value="1"/>
</dbReference>
<keyword evidence="4" id="KW-0282">Flagellum</keyword>
<evidence type="ECO:0000256" key="1">
    <source>
        <dbReference type="ARBA" id="ARBA00007209"/>
    </source>
</evidence>